<dbReference type="GO" id="GO:0019898">
    <property type="term" value="C:extrinsic component of membrane"/>
    <property type="evidence" value="ECO:0007669"/>
    <property type="project" value="InterPro"/>
</dbReference>
<keyword evidence="3" id="KW-0472">Membrane</keyword>
<dbReference type="InterPro" id="IPR023222">
    <property type="entry name" value="PsbQ-like_dom_sf"/>
</dbReference>
<dbReference type="OrthoDB" id="425184at2"/>
<sequence length="167" mass="19136">MFYQRSILSLILVLFTTFIISCSTPNVTIAPSTYTSVQLEKIQEYLPQLLAVRDRSEELEELIRNNEWVKVGNFIHGPMAEARLTMNYITPNLLPKEQPAAKKIARELFNDLVEIDQAAMNANSNLAARNYQAAYTDIEGFLRLLPKKDLYLKEAKIGRIQVEETEQ</sequence>
<dbReference type="NCBIfam" id="TIGR03042">
    <property type="entry name" value="PS_II_psbQ_bact"/>
    <property type="match status" value="1"/>
</dbReference>
<dbReference type="SUPFAM" id="SSF101112">
    <property type="entry name" value="Oxygen-evolving enhancer protein 3"/>
    <property type="match status" value="1"/>
</dbReference>
<proteinExistence type="predicted"/>
<evidence type="ECO:0000256" key="2">
    <source>
        <dbReference type="ARBA" id="ARBA00023078"/>
    </source>
</evidence>
<dbReference type="Proteomes" id="UP000053051">
    <property type="component" value="Unassembled WGS sequence"/>
</dbReference>
<evidence type="ECO:0000256" key="1">
    <source>
        <dbReference type="ARBA" id="ARBA00004370"/>
    </source>
</evidence>
<dbReference type="GO" id="GO:0009654">
    <property type="term" value="C:photosystem II oxygen evolving complex"/>
    <property type="evidence" value="ECO:0007669"/>
    <property type="project" value="InterPro"/>
</dbReference>
<keyword evidence="5" id="KW-1185">Reference proteome</keyword>
<protein>
    <recommendedName>
        <fullName evidence="6">Photosystem II protein PsbQ</fullName>
    </recommendedName>
</protein>
<comment type="subcellular location">
    <subcellularLocation>
        <location evidence="1">Membrane</location>
    </subcellularLocation>
</comment>
<dbReference type="STRING" id="1165094.RINTHH_13010"/>
<evidence type="ECO:0000313" key="5">
    <source>
        <dbReference type="Proteomes" id="UP000053051"/>
    </source>
</evidence>
<dbReference type="GO" id="GO:0015979">
    <property type="term" value="P:photosynthesis"/>
    <property type="evidence" value="ECO:0007669"/>
    <property type="project" value="InterPro"/>
</dbReference>
<dbReference type="AlphaFoldDB" id="M1X5L8"/>
<reference evidence="4 5" key="1">
    <citation type="submission" date="2012-05" db="EMBL/GenBank/DDBJ databases">
        <authorList>
            <person name="Hilton J."/>
        </authorList>
    </citation>
    <scope>NUCLEOTIDE SEQUENCE [LARGE SCALE GENOMIC DNA]</scope>
    <source>
        <strain evidence="4 5">HH01</strain>
    </source>
</reference>
<dbReference type="InterPro" id="IPR017487">
    <property type="entry name" value="PSII_PsbQ_cyanobac"/>
</dbReference>
<comment type="caution">
    <text evidence="4">The sequence shown here is derived from an EMBL/GenBank/DDBJ whole genome shotgun (WGS) entry which is preliminary data.</text>
</comment>
<dbReference type="PROSITE" id="PS51257">
    <property type="entry name" value="PROKAR_LIPOPROTEIN"/>
    <property type="match status" value="1"/>
</dbReference>
<name>M1X5L8_9NOST</name>
<evidence type="ECO:0000313" key="4">
    <source>
        <dbReference type="EMBL" id="CCH67456.1"/>
    </source>
</evidence>
<dbReference type="GO" id="GO:0005509">
    <property type="term" value="F:calcium ion binding"/>
    <property type="evidence" value="ECO:0007669"/>
    <property type="project" value="InterPro"/>
</dbReference>
<dbReference type="RefSeq" id="WP_008234028.1">
    <property type="nucleotide sequence ID" value="NZ_CAIY01000044.1"/>
</dbReference>
<dbReference type="Pfam" id="PF05757">
    <property type="entry name" value="PsbQ"/>
    <property type="match status" value="1"/>
</dbReference>
<organism evidence="4 5">
    <name type="scientific">Richelia intracellularis HH01</name>
    <dbReference type="NCBI Taxonomy" id="1165094"/>
    <lineage>
        <taxon>Bacteria</taxon>
        <taxon>Bacillati</taxon>
        <taxon>Cyanobacteriota</taxon>
        <taxon>Cyanophyceae</taxon>
        <taxon>Nostocales</taxon>
        <taxon>Nostocaceae</taxon>
        <taxon>Richelia</taxon>
    </lineage>
</organism>
<accession>M1X5L8</accession>
<evidence type="ECO:0000256" key="3">
    <source>
        <dbReference type="ARBA" id="ARBA00023136"/>
    </source>
</evidence>
<reference evidence="5" key="2">
    <citation type="submission" date="2016-01" db="EMBL/GenBank/DDBJ databases">
        <title>Diatom-associated endosymboitic cyanobacterium lacks core nitrogen metabolism enzymes.</title>
        <authorList>
            <person name="Hilton J.A."/>
            <person name="Foster R.A."/>
            <person name="Tripp H.J."/>
            <person name="Carter B.J."/>
            <person name="Zehr J.P."/>
            <person name="Villareal T.A."/>
        </authorList>
    </citation>
    <scope>NUCLEOTIDE SEQUENCE [LARGE SCALE GENOMIC DNA]</scope>
    <source>
        <strain evidence="5">HH01</strain>
    </source>
</reference>
<gene>
    <name evidence="4" type="ORF">RINTHH_13010</name>
</gene>
<dbReference type="Gene3D" id="1.20.120.290">
    <property type="entry name" value="Oxygen-evolving enhancer protein 3 (PsbQ), four-helix up-down bundle"/>
    <property type="match status" value="1"/>
</dbReference>
<keyword evidence="2" id="KW-0793">Thylakoid</keyword>
<evidence type="ECO:0008006" key="6">
    <source>
        <dbReference type="Google" id="ProtNLM"/>
    </source>
</evidence>
<dbReference type="InterPro" id="IPR008797">
    <property type="entry name" value="PSII_PsbQ"/>
</dbReference>
<dbReference type="EMBL" id="CAIY01000044">
    <property type="protein sequence ID" value="CCH67456.1"/>
    <property type="molecule type" value="Genomic_DNA"/>
</dbReference>